<dbReference type="AlphaFoldDB" id="A0A328VJ79"/>
<evidence type="ECO:0000313" key="3">
    <source>
        <dbReference type="Proteomes" id="UP000248706"/>
    </source>
</evidence>
<dbReference type="Proteomes" id="UP000248706">
    <property type="component" value="Unassembled WGS sequence"/>
</dbReference>
<dbReference type="CDD" id="cd00093">
    <property type="entry name" value="HTH_XRE"/>
    <property type="match status" value="1"/>
</dbReference>
<dbReference type="SUPFAM" id="SSF47413">
    <property type="entry name" value="lambda repressor-like DNA-binding domains"/>
    <property type="match status" value="1"/>
</dbReference>
<dbReference type="Pfam" id="PF01381">
    <property type="entry name" value="HTH_3"/>
    <property type="match status" value="1"/>
</dbReference>
<gene>
    <name evidence="2" type="ORF">A4R35_02145</name>
</gene>
<comment type="caution">
    <text evidence="2">The sequence shown here is derived from an EMBL/GenBank/DDBJ whole genome shotgun (WGS) entry which is preliminary data.</text>
</comment>
<dbReference type="EMBL" id="MCIF01000002">
    <property type="protein sequence ID" value="RAQ94315.1"/>
    <property type="molecule type" value="Genomic_DNA"/>
</dbReference>
<dbReference type="GO" id="GO:0003677">
    <property type="term" value="F:DNA binding"/>
    <property type="evidence" value="ECO:0007669"/>
    <property type="project" value="InterPro"/>
</dbReference>
<evidence type="ECO:0000259" key="1">
    <source>
        <dbReference type="PROSITE" id="PS50943"/>
    </source>
</evidence>
<sequence length="505" mass="55538">MHQTQDSEGAGPLRQALIRARRARLLTLEEVAEAVGVSKATVCRWERAGDVPQPLHLRKLCHLFGLSPAQLGFRDEELGLSLPEPVPPTSEPLQVESVLLPSPPAEADALATARQQCLPLRLLGLVWRWPATDSPYQQLQILVSTELEKDAMNQNELTRRETLRLLALAPIELLGLSQAGPAPKGSALTEDILKQCAAGLTACWQLHRQGEFALADQAVAAYLPTLQALAKAASPRQRQAAAELAAQGFLLRSRLALHLSTPGQAVSYAQKAEDFSCMADNLSLQLTALGLQAVMSHYGHCYRQALQTMQKAQHLLEERDRRDRHKEASVAQPASEPVPPIVYSSCYGRLAMNLAVVTGQKGEVQHALKLAHEMFLAQHGMVPIWAAFSLGDLLLDDVYAYRDSGLPQAALEACQQIEQQYQNGEARLTSCIEAQLLAVLIEASRDDQPRRLDWCLDKWQAGLATARQLQSQQRLAEARQAYIALCAAFPGEKRLRALRDLLTLT</sequence>
<dbReference type="OrthoDB" id="158130at2"/>
<organism evidence="2 3">
    <name type="scientific">Thermogemmatispora tikiterensis</name>
    <dbReference type="NCBI Taxonomy" id="1825093"/>
    <lineage>
        <taxon>Bacteria</taxon>
        <taxon>Bacillati</taxon>
        <taxon>Chloroflexota</taxon>
        <taxon>Ktedonobacteria</taxon>
        <taxon>Thermogemmatisporales</taxon>
        <taxon>Thermogemmatisporaceae</taxon>
        <taxon>Thermogemmatispora</taxon>
    </lineage>
</organism>
<dbReference type="InterPro" id="IPR001387">
    <property type="entry name" value="Cro/C1-type_HTH"/>
</dbReference>
<feature type="domain" description="HTH cro/C1-type" evidence="1">
    <location>
        <begin position="17"/>
        <end position="71"/>
    </location>
</feature>
<dbReference type="RefSeq" id="WP_112426115.1">
    <property type="nucleotide sequence ID" value="NZ_MCIF01000002.1"/>
</dbReference>
<accession>A0A328VJ79</accession>
<dbReference type="SMART" id="SM00530">
    <property type="entry name" value="HTH_XRE"/>
    <property type="match status" value="1"/>
</dbReference>
<proteinExistence type="predicted"/>
<name>A0A328VJ79_9CHLR</name>
<dbReference type="InterPro" id="IPR010982">
    <property type="entry name" value="Lambda_DNA-bd_dom_sf"/>
</dbReference>
<protein>
    <recommendedName>
        <fullName evidence="1">HTH cro/C1-type domain-containing protein</fullName>
    </recommendedName>
</protein>
<reference evidence="2 3" key="1">
    <citation type="submission" date="2016-08" db="EMBL/GenBank/DDBJ databases">
        <title>Analysis of Carbohydrate Active Enzymes in Thermogemmatispora T81 Reveals Carbohydrate Degradation Ability.</title>
        <authorList>
            <person name="Tomazini A."/>
            <person name="Lal S."/>
            <person name="Stott M."/>
            <person name="Henrissat B."/>
            <person name="Polikarpov I."/>
            <person name="Sparling R."/>
            <person name="Levin D.B."/>
        </authorList>
    </citation>
    <scope>NUCLEOTIDE SEQUENCE [LARGE SCALE GENOMIC DNA]</scope>
    <source>
        <strain evidence="2 3">T81</strain>
    </source>
</reference>
<dbReference type="Gene3D" id="1.10.260.40">
    <property type="entry name" value="lambda repressor-like DNA-binding domains"/>
    <property type="match status" value="1"/>
</dbReference>
<keyword evidence="3" id="KW-1185">Reference proteome</keyword>
<evidence type="ECO:0000313" key="2">
    <source>
        <dbReference type="EMBL" id="RAQ94315.1"/>
    </source>
</evidence>
<dbReference type="PROSITE" id="PS50943">
    <property type="entry name" value="HTH_CROC1"/>
    <property type="match status" value="1"/>
</dbReference>